<dbReference type="Gene3D" id="3.40.30.10">
    <property type="entry name" value="Glutaredoxin"/>
    <property type="match status" value="1"/>
</dbReference>
<dbReference type="InterPro" id="IPR036249">
    <property type="entry name" value="Thioredoxin-like_sf"/>
</dbReference>
<dbReference type="PANTHER" id="PTHR14689">
    <property type="entry name" value="PHORBOL-ESTER_DAG-TYPE DOMAIN-CONTAINING PROTEIN"/>
    <property type="match status" value="1"/>
</dbReference>
<evidence type="ECO:0000259" key="3">
    <source>
        <dbReference type="Pfam" id="PF13926"/>
    </source>
</evidence>
<evidence type="ECO:0000256" key="1">
    <source>
        <dbReference type="SAM" id="MobiDB-lite"/>
    </source>
</evidence>
<name>A0A151Z326_TIELA</name>
<dbReference type="OMA" id="CKRATHS"/>
<feature type="compositionally biased region" description="Basic and acidic residues" evidence="1">
    <location>
        <begin position="685"/>
        <end position="706"/>
    </location>
</feature>
<feature type="compositionally biased region" description="Acidic residues" evidence="1">
    <location>
        <begin position="1073"/>
        <end position="1082"/>
    </location>
</feature>
<sequence>MLTFCNRLLLNSSKSLQHLNKNNVLTYSKNLSFSTTGYRFYFSQSKITLNKGNKFSAEPPLQELVFSPKPIPKPQPQTQTQTQPINNNTNNDQTSTTTTTSNIIELNLTNFEPVVMRSKLPVILNCYSQNSDLSKKLNQKFTEYSQKYHGCFILGNLNVEEQVDITQTLRIQSLPTFFTLNKGVVLKQYTGLPDDISINTIIEDIVKLSGGMIGEKSVEELLAQAESGVKSNFNDTVENSIEIFKTIAEKPDMTAQILLKCVIGCLQGYTQLSQFDKFDEQLVVLKEHLPNEVNNLQIQLLKRIVDLKKQVAFVYTSALENETLQSFESKTMLTDPLDLSKLYELSLIYYQVGRYQESIQLLLTILKTDKQFKYQDTTSTKDILLKILDSLDQKDPMVIKSRQRFSKKHISLSKFMIFSFLGSMSNEKMITKKDDFELEDEYLSTQQIEATEKKSQSNWKPRNQGTNWIGDIIATVDSMEFYNGLKFNGIDYFTDNTVLISVHKKNSDTGDIMKMYKISSIWENREFGHTYMELIHILKPEELEGGRKSSHGLKQVFKSKMVTILKLNDIKRMTLVTVESQTNYDMKPNQPMNVYYCVDKELDFIHYYKGKKRALYDDVIFQSNQLSQHSTPPFNNNQSSQKSLNKSNSSDIISPNKKRKNIDIIEIEDDHLNVIKDNDDAFDLKENDSKYKDTSSKEHNQKDKELQSPLKKLKSIDVNNNNNVDTQNNVNNSSQTQKNLAMVAYKGDEDVNLISDNEEKEEQKHEEIEDDLVQPSSVIYKGVQYHKLMAKDRGNIANYFITNSTEQQSIRENNIKWLQRDSELAPPKKILQFKSIVPLGSNSNSINNNGVTKIKQIPNLSQIQEIYSREVKKMQQYEVISSSGSEDEDIMNDFKQSLSQSNRNFKYDSNSNLNQNYIHNEISVIEVDNSNINNKKDRDRDREEKLRKVKARGPVLGSNGKPELMFDVDLDGEDENGNVDASLENKKSRDIQRVNKRNISTKHSFFIDGEKSSDFKQDEDYELDEFVVDNASDVEREEKELEDLEDSFEKDMKKMRKKELRKLREQREKALLEPEEVEEEDIVVNKKKRPTGRRKKQLDDYDMPDIPSSMVSDQLDDELIANLKETEIEKKIKEKVRNENKLESESSDGSDVHRSSSSKILFSILTKKKKKEDEPLQKPQKPHKDSEEPTSKKLKNRTNKNVVNIEEDDNNDQTPVYNGPIDIDTNEPVHYTPQDSNNNSVKETTTTTTTSESKSPKKHNSVDLKSNHENSNVIKKQVASIFSKKFTFKESFDILIQYVISAVLDDDFIQSVKEQGEDETYFSEAFKKVRDTVVLKKEILVRGSQWEQSYTQTLSERPFFHSQEFDVTSSEKCQSCKRSKHAVSILVHLSGKSYNVEDFWDGYFRNPKRLYQEEEKSAKFELGSFCSKRSELFHELHHFPYKLFRVIKRDVRSYQDNHPNSKSEQILNSLLNNHNLMDSYMTRLQLLLKSADDLAKVMK</sequence>
<feature type="compositionally biased region" description="Low complexity" evidence="1">
    <location>
        <begin position="717"/>
        <end position="732"/>
    </location>
</feature>
<feature type="compositionally biased region" description="Low complexity" evidence="1">
    <location>
        <begin position="76"/>
        <end position="97"/>
    </location>
</feature>
<dbReference type="Gene3D" id="1.25.40.10">
    <property type="entry name" value="Tetratricopeptide repeat domain"/>
    <property type="match status" value="1"/>
</dbReference>
<feature type="compositionally biased region" description="Basic residues" evidence="1">
    <location>
        <begin position="1085"/>
        <end position="1096"/>
    </location>
</feature>
<feature type="compositionally biased region" description="Basic and acidic residues" evidence="1">
    <location>
        <begin position="1124"/>
        <end position="1154"/>
    </location>
</feature>
<feature type="region of interest" description="Disordered" evidence="1">
    <location>
        <begin position="627"/>
        <end position="655"/>
    </location>
</feature>
<feature type="region of interest" description="Disordered" evidence="1">
    <location>
        <begin position="685"/>
        <end position="732"/>
    </location>
</feature>
<proteinExistence type="predicted"/>
<feature type="region of interest" description="Disordered" evidence="1">
    <location>
        <begin position="67"/>
        <end position="97"/>
    </location>
</feature>
<dbReference type="InterPro" id="IPR011990">
    <property type="entry name" value="TPR-like_helical_dom_sf"/>
</dbReference>
<dbReference type="Pfam" id="PF14561">
    <property type="entry name" value="TPR_20"/>
    <property type="match status" value="1"/>
</dbReference>
<dbReference type="SUPFAM" id="SSF52833">
    <property type="entry name" value="Thioredoxin-like"/>
    <property type="match status" value="1"/>
</dbReference>
<dbReference type="GO" id="GO:0006950">
    <property type="term" value="P:response to stress"/>
    <property type="evidence" value="ECO:0007669"/>
    <property type="project" value="UniProtKB-ARBA"/>
</dbReference>
<dbReference type="InterPro" id="IPR025451">
    <property type="entry name" value="DUF4211"/>
</dbReference>
<dbReference type="Pfam" id="PF13926">
    <property type="entry name" value="DUF4211"/>
    <property type="match status" value="1"/>
</dbReference>
<dbReference type="FunCoup" id="A0A151Z326">
    <property type="interactions" value="681"/>
</dbReference>
<keyword evidence="5" id="KW-1185">Reference proteome</keyword>
<organism evidence="4 5">
    <name type="scientific">Tieghemostelium lacteum</name>
    <name type="common">Slime mold</name>
    <name type="synonym">Dictyostelium lacteum</name>
    <dbReference type="NCBI Taxonomy" id="361077"/>
    <lineage>
        <taxon>Eukaryota</taxon>
        <taxon>Amoebozoa</taxon>
        <taxon>Evosea</taxon>
        <taxon>Eumycetozoa</taxon>
        <taxon>Dictyostelia</taxon>
        <taxon>Dictyosteliales</taxon>
        <taxon>Raperosteliaceae</taxon>
        <taxon>Tieghemostelium</taxon>
    </lineage>
</organism>
<feature type="region of interest" description="Disordered" evidence="1">
    <location>
        <begin position="1073"/>
        <end position="1268"/>
    </location>
</feature>
<evidence type="ECO:0008006" key="6">
    <source>
        <dbReference type="Google" id="ProtNLM"/>
    </source>
</evidence>
<feature type="domain" description="Thioredoxin" evidence="2">
    <location>
        <begin position="103"/>
        <end position="200"/>
    </location>
</feature>
<evidence type="ECO:0000313" key="4">
    <source>
        <dbReference type="EMBL" id="KYQ88355.1"/>
    </source>
</evidence>
<dbReference type="EMBL" id="LODT01000051">
    <property type="protein sequence ID" value="KYQ88355.1"/>
    <property type="molecule type" value="Genomic_DNA"/>
</dbReference>
<dbReference type="InterPro" id="IPR013766">
    <property type="entry name" value="Thioredoxin_domain"/>
</dbReference>
<dbReference type="InterPro" id="IPR043151">
    <property type="entry name" value="BAH_sf"/>
</dbReference>
<feature type="region of interest" description="Disordered" evidence="1">
    <location>
        <begin position="932"/>
        <end position="963"/>
    </location>
</feature>
<evidence type="ECO:0000313" key="5">
    <source>
        <dbReference type="Proteomes" id="UP000076078"/>
    </source>
</evidence>
<dbReference type="PANTHER" id="PTHR14689:SF0">
    <property type="entry name" value="COILED-COIL DOMAIN-CONTAINING PROTEIN 82"/>
    <property type="match status" value="1"/>
</dbReference>
<feature type="compositionally biased region" description="Polar residues" evidence="1">
    <location>
        <begin position="1233"/>
        <end position="1243"/>
    </location>
</feature>
<dbReference type="Proteomes" id="UP000076078">
    <property type="component" value="Unassembled WGS sequence"/>
</dbReference>
<reference evidence="4 5" key="1">
    <citation type="submission" date="2015-12" db="EMBL/GenBank/DDBJ databases">
        <title>Dictyostelia acquired genes for synthesis and detection of signals that induce cell-type specialization by lateral gene transfer from prokaryotes.</title>
        <authorList>
            <person name="Gloeckner G."/>
            <person name="Schaap P."/>
        </authorList>
    </citation>
    <scope>NUCLEOTIDE SEQUENCE [LARGE SCALE GENOMIC DNA]</scope>
    <source>
        <strain evidence="4 5">TK</strain>
    </source>
</reference>
<dbReference type="InParanoid" id="A0A151Z326"/>
<dbReference type="Gene3D" id="2.30.30.490">
    <property type="match status" value="1"/>
</dbReference>
<dbReference type="Pfam" id="PF00085">
    <property type="entry name" value="Thioredoxin"/>
    <property type="match status" value="1"/>
</dbReference>
<evidence type="ECO:0000259" key="2">
    <source>
        <dbReference type="Pfam" id="PF00085"/>
    </source>
</evidence>
<dbReference type="OrthoDB" id="21499at2759"/>
<gene>
    <name evidence="4" type="ORF">DLAC_11055</name>
</gene>
<accession>A0A151Z326</accession>
<comment type="caution">
    <text evidence="4">The sequence shown here is derived from an EMBL/GenBank/DDBJ whole genome shotgun (WGS) entry which is preliminary data.</text>
</comment>
<feature type="compositionally biased region" description="Basic and acidic residues" evidence="1">
    <location>
        <begin position="1171"/>
        <end position="1191"/>
    </location>
</feature>
<feature type="domain" description="DUF4211" evidence="3">
    <location>
        <begin position="1277"/>
        <end position="1397"/>
    </location>
</feature>
<protein>
    <recommendedName>
        <fullName evidence="6">Thioredoxin domain-containing protein</fullName>
    </recommendedName>
</protein>
<feature type="compositionally biased region" description="Basic and acidic residues" evidence="1">
    <location>
        <begin position="934"/>
        <end position="946"/>
    </location>
</feature>
<dbReference type="GO" id="GO:0005634">
    <property type="term" value="C:nucleus"/>
    <property type="evidence" value="ECO:0007669"/>
    <property type="project" value="TreeGrafter"/>
</dbReference>
<feature type="compositionally biased region" description="Low complexity" evidence="1">
    <location>
        <begin position="635"/>
        <end position="650"/>
    </location>
</feature>